<organism evidence="2 3">
    <name type="scientific">Phyllosticta citrichinensis</name>
    <dbReference type="NCBI Taxonomy" id="1130410"/>
    <lineage>
        <taxon>Eukaryota</taxon>
        <taxon>Fungi</taxon>
        <taxon>Dikarya</taxon>
        <taxon>Ascomycota</taxon>
        <taxon>Pezizomycotina</taxon>
        <taxon>Dothideomycetes</taxon>
        <taxon>Dothideomycetes incertae sedis</taxon>
        <taxon>Botryosphaeriales</taxon>
        <taxon>Phyllostictaceae</taxon>
        <taxon>Phyllosticta</taxon>
    </lineage>
</organism>
<feature type="region of interest" description="Disordered" evidence="1">
    <location>
        <begin position="205"/>
        <end position="259"/>
    </location>
</feature>
<gene>
    <name evidence="2" type="ORF">IWX90DRAFT_488396</name>
</gene>
<sequence length="483" mass="54338">MSRYIARGSPAMVQWTAQDGPQHLGLGHPAQQCSVSADFGFDASKHEATLRLCVSVGLKEAQKKVPLYVLVYPNKIHDVSVQTEEAPGLVANAFIAGITQCSSSQDVCAIRISLQDPSAIKIIGPPAIKSLTPTKEGYGKILEALRSLSYTTHISLYLPINLESNPELTSRIGVFCDDAASGNLQPGGNEYALKMLYGGAGGQDISSLLQDTPQSPPSYDELAPRNQSAEDMHAKRPLSSPSDSSRQSKKPRAPGVPESWARRLLQVELETSKVQRRLAEQDVADHFERLDDSVRELRTLIDSLREETARQRQRMEQQQEQIEKQQRQIEQQQEQLDRHHHHHQQQQQSEQKKEEEEEEDSAATPEEPNPATIADQVEDYLYDCGFRDKHDTVHEAIEDALMDFRREHEEWLEEQLDDKLPRLLRRCLRELLPRALEQVQLRVGFTARGAGWRWLDAGENVRMPGEEVGYDWDGDGDGDGDGE</sequence>
<evidence type="ECO:0000256" key="1">
    <source>
        <dbReference type="SAM" id="MobiDB-lite"/>
    </source>
</evidence>
<feature type="compositionally biased region" description="Basic and acidic residues" evidence="1">
    <location>
        <begin position="309"/>
        <end position="327"/>
    </location>
</feature>
<evidence type="ECO:0000313" key="2">
    <source>
        <dbReference type="EMBL" id="KAK8161895.1"/>
    </source>
</evidence>
<dbReference type="EMBL" id="JBBWUH010000007">
    <property type="protein sequence ID" value="KAK8161895.1"/>
    <property type="molecule type" value="Genomic_DNA"/>
</dbReference>
<reference evidence="2 3" key="1">
    <citation type="journal article" date="2022" name="G3 (Bethesda)">
        <title>Enemy or ally: a genomic approach to elucidate the lifestyle of Phyllosticta citrichinaensis.</title>
        <authorList>
            <person name="Buijs V.A."/>
            <person name="Groenewald J.Z."/>
            <person name="Haridas S."/>
            <person name="LaButti K.M."/>
            <person name="Lipzen A."/>
            <person name="Martin F.M."/>
            <person name="Barry K."/>
            <person name="Grigoriev I.V."/>
            <person name="Crous P.W."/>
            <person name="Seidl M.F."/>
        </authorList>
    </citation>
    <scope>NUCLEOTIDE SEQUENCE [LARGE SCALE GENOMIC DNA]</scope>
    <source>
        <strain evidence="2 3">CBS 129764</strain>
    </source>
</reference>
<name>A0ABR1XP48_9PEZI</name>
<protein>
    <submittedName>
        <fullName evidence="2">Uncharacterized protein</fullName>
    </submittedName>
</protein>
<feature type="region of interest" description="Disordered" evidence="1">
    <location>
        <begin position="309"/>
        <end position="372"/>
    </location>
</feature>
<keyword evidence="3" id="KW-1185">Reference proteome</keyword>
<proteinExistence type="predicted"/>
<accession>A0ABR1XP48</accession>
<dbReference type="Proteomes" id="UP001456524">
    <property type="component" value="Unassembled WGS sequence"/>
</dbReference>
<evidence type="ECO:0000313" key="3">
    <source>
        <dbReference type="Proteomes" id="UP001456524"/>
    </source>
</evidence>
<comment type="caution">
    <text evidence="2">The sequence shown here is derived from an EMBL/GenBank/DDBJ whole genome shotgun (WGS) entry which is preliminary data.</text>
</comment>